<sequence>MDNPYDYYPEDHDANSSSSSCTEENAKWVTLETEPPRPIDVAIEACKEQYQREARYYKWDAATREIHLHFMIMKAQTKNFTTQLNYNPMPVCTCPPDQIHTRIIDLIDLFGQFQIPFEFCRCTPDAVRLLYHSYLAASPTIPQTAFSLSLLTFHNILWNHCHVIVLPFTLAITEWLEMRSPRLCVRKRTHARELCKPFSASVDLYRELEQMSTDLSYKALQLNLQHVLEFKSCTACFGPRPINTSDYPASTQDRLVICLDGNFQHCHHIKASSEYEILRVPRIFIHQDKVEEMSSIIDADPASVTPTQPDQCTKSHKAADDQHNASTWKGCDNTGLMGCCCRHDLVIYMANIYKSGEKRSLPLALLQKVFSSIEPERQVGILYDIGCSLEKFCRLQGFLQEERSRIHFGTSVFHAYAHNWLCQLSYHPRFNRGWGLLDGEGLERMCSFLLPLISPLRYSSRTHCLQSIAHQLKHHNSCNVNKLALWLCNKYKAAVTRQHETSQILNLLTMQKNISDHQGRNYTKRFFKKQWIAQKKLRDQQKAPEEDCRIKLVTLYEKEATVKVSRKCLRGPQAILLKDDEMSELAETIRQGDEEIDQQKKELARKDGVPIDDEEQRLLLLLWNAKNKLFVQATHMRAEKQPLINSQTIGSRLGTRGK</sequence>
<dbReference type="STRING" id="200324.A0A2N5V0M1"/>
<dbReference type="PANTHER" id="PTHR33096:SF1">
    <property type="entry name" value="CXC1-LIKE CYSTEINE CLUSTER ASSOCIATED WITH KDZ TRANSPOSASES DOMAIN-CONTAINING PROTEIN"/>
    <property type="match status" value="1"/>
</dbReference>
<dbReference type="InterPro" id="IPR040521">
    <property type="entry name" value="KDZ"/>
</dbReference>
<dbReference type="InterPro" id="IPR041320">
    <property type="entry name" value="CxC1"/>
</dbReference>
<evidence type="ECO:0000313" key="3">
    <source>
        <dbReference type="EMBL" id="PLW43551.1"/>
    </source>
</evidence>
<dbReference type="EMBL" id="PGCJ01000146">
    <property type="protein sequence ID" value="PLW43551.1"/>
    <property type="molecule type" value="Genomic_DNA"/>
</dbReference>
<gene>
    <name evidence="3" type="ORF">PCANC_13231</name>
</gene>
<dbReference type="AlphaFoldDB" id="A0A2N5V0M1"/>
<name>A0A2N5V0M1_9BASI</name>
<accession>A0A2N5V0M1</accession>
<evidence type="ECO:0000259" key="2">
    <source>
        <dbReference type="Pfam" id="PF18802"/>
    </source>
</evidence>
<dbReference type="Proteomes" id="UP000235388">
    <property type="component" value="Unassembled WGS sequence"/>
</dbReference>
<comment type="caution">
    <text evidence="3">The sequence shown here is derived from an EMBL/GenBank/DDBJ whole genome shotgun (WGS) entry which is preliminary data.</text>
</comment>
<evidence type="ECO:0000256" key="1">
    <source>
        <dbReference type="SAM" id="MobiDB-lite"/>
    </source>
</evidence>
<feature type="domain" description="CxC1-like cysteine cluster associated with KDZ transposases" evidence="2">
    <location>
        <begin position="79"/>
        <end position="180"/>
    </location>
</feature>
<organism evidence="3 4">
    <name type="scientific">Puccinia coronata f. sp. avenae</name>
    <dbReference type="NCBI Taxonomy" id="200324"/>
    <lineage>
        <taxon>Eukaryota</taxon>
        <taxon>Fungi</taxon>
        <taxon>Dikarya</taxon>
        <taxon>Basidiomycota</taxon>
        <taxon>Pucciniomycotina</taxon>
        <taxon>Pucciniomycetes</taxon>
        <taxon>Pucciniales</taxon>
        <taxon>Pucciniaceae</taxon>
        <taxon>Puccinia</taxon>
    </lineage>
</organism>
<proteinExistence type="predicted"/>
<dbReference type="Pfam" id="PF18802">
    <property type="entry name" value="CxC1"/>
    <property type="match status" value="1"/>
</dbReference>
<protein>
    <recommendedName>
        <fullName evidence="2">CxC1-like cysteine cluster associated with KDZ transposases domain-containing protein</fullName>
    </recommendedName>
</protein>
<feature type="region of interest" description="Disordered" evidence="1">
    <location>
        <begin position="1"/>
        <end position="21"/>
    </location>
</feature>
<dbReference type="Pfam" id="PF18758">
    <property type="entry name" value="KDZ"/>
    <property type="match status" value="1"/>
</dbReference>
<evidence type="ECO:0000313" key="4">
    <source>
        <dbReference type="Proteomes" id="UP000235388"/>
    </source>
</evidence>
<dbReference type="OrthoDB" id="3364670at2759"/>
<reference evidence="3 4" key="1">
    <citation type="submission" date="2017-11" db="EMBL/GenBank/DDBJ databases">
        <title>De novo assembly and phasing of dikaryotic genomes from two isolates of Puccinia coronata f. sp. avenae, the causal agent of oat crown rust.</title>
        <authorList>
            <person name="Miller M.E."/>
            <person name="Zhang Y."/>
            <person name="Omidvar V."/>
            <person name="Sperschneider J."/>
            <person name="Schwessinger B."/>
            <person name="Raley C."/>
            <person name="Palmer J.M."/>
            <person name="Garnica D."/>
            <person name="Upadhyaya N."/>
            <person name="Rathjen J."/>
            <person name="Taylor J.M."/>
            <person name="Park R.F."/>
            <person name="Dodds P.N."/>
            <person name="Hirsch C.D."/>
            <person name="Kianian S.F."/>
            <person name="Figueroa M."/>
        </authorList>
    </citation>
    <scope>NUCLEOTIDE SEQUENCE [LARGE SCALE GENOMIC DNA]</scope>
    <source>
        <strain evidence="3">12NC29</strain>
    </source>
</reference>
<keyword evidence="4" id="KW-1185">Reference proteome</keyword>
<dbReference type="PANTHER" id="PTHR33096">
    <property type="entry name" value="CXC2 DOMAIN-CONTAINING PROTEIN"/>
    <property type="match status" value="1"/>
</dbReference>